<keyword evidence="1" id="KW-1133">Transmembrane helix</keyword>
<dbReference type="Proteomes" id="UP000255334">
    <property type="component" value="Unassembled WGS sequence"/>
</dbReference>
<feature type="chain" id="PRO_5016646093" evidence="2">
    <location>
        <begin position="24"/>
        <end position="223"/>
    </location>
</feature>
<organism evidence="3 4">
    <name type="scientific">Dyella psychrodurans</name>
    <dbReference type="NCBI Taxonomy" id="1927960"/>
    <lineage>
        <taxon>Bacteria</taxon>
        <taxon>Pseudomonadati</taxon>
        <taxon>Pseudomonadota</taxon>
        <taxon>Gammaproteobacteria</taxon>
        <taxon>Lysobacterales</taxon>
        <taxon>Rhodanobacteraceae</taxon>
        <taxon>Dyella</taxon>
    </lineage>
</organism>
<dbReference type="EMBL" id="QRBF01000001">
    <property type="protein sequence ID" value="RDS85932.1"/>
    <property type="molecule type" value="Genomic_DNA"/>
</dbReference>
<dbReference type="AlphaFoldDB" id="A0A370XC97"/>
<accession>A0A370XC97</accession>
<dbReference type="OrthoDB" id="6053931at2"/>
<proteinExistence type="predicted"/>
<protein>
    <submittedName>
        <fullName evidence="3">Uncharacterized protein</fullName>
    </submittedName>
</protein>
<sequence>MFRNTLFAIALSSALVLSGCASMPGMGPSPSSSSTTSQPSQGKDVATGAVAGAGIGCAAGAVIGALFHHNAGTLCAAGAVAGGVSGAVIGEEVYKKQLAQYQALQAQAQAAGLKAQLETKQVTASDTKQPTAAVSRLVINYDPADMQRVGPKTRATFDKLAEILKQAKEKQTVEFDGTNLHTCEVPMDQLAQRHALDNANVVDHCGSTTYAPYAIVVSPNPIH</sequence>
<evidence type="ECO:0000256" key="2">
    <source>
        <dbReference type="SAM" id="SignalP"/>
    </source>
</evidence>
<feature type="signal peptide" evidence="2">
    <location>
        <begin position="1"/>
        <end position="23"/>
    </location>
</feature>
<evidence type="ECO:0000313" key="4">
    <source>
        <dbReference type="Proteomes" id="UP000255334"/>
    </source>
</evidence>
<dbReference type="PROSITE" id="PS51257">
    <property type="entry name" value="PROKAR_LIPOPROTEIN"/>
    <property type="match status" value="1"/>
</dbReference>
<evidence type="ECO:0000313" key="3">
    <source>
        <dbReference type="EMBL" id="RDS85932.1"/>
    </source>
</evidence>
<dbReference type="RefSeq" id="WP_115476183.1">
    <property type="nucleotide sequence ID" value="NZ_QRBF01000001.1"/>
</dbReference>
<keyword evidence="4" id="KW-1185">Reference proteome</keyword>
<keyword evidence="1" id="KW-0812">Transmembrane</keyword>
<keyword evidence="2" id="KW-0732">Signal</keyword>
<name>A0A370XC97_9GAMM</name>
<reference evidence="3 4" key="1">
    <citation type="submission" date="2018-07" db="EMBL/GenBank/DDBJ databases">
        <title>Dyella monticola sp. nov. and Dyella psychrodurans sp. nov. isolated from monsoon evergreen broad-leaved forest soil of Dinghu Mountain, China.</title>
        <authorList>
            <person name="Gao Z."/>
            <person name="Qiu L."/>
        </authorList>
    </citation>
    <scope>NUCLEOTIDE SEQUENCE [LARGE SCALE GENOMIC DNA]</scope>
    <source>
        <strain evidence="3 4">4MSK11</strain>
    </source>
</reference>
<comment type="caution">
    <text evidence="3">The sequence shown here is derived from an EMBL/GenBank/DDBJ whole genome shotgun (WGS) entry which is preliminary data.</text>
</comment>
<feature type="transmembrane region" description="Helical" evidence="1">
    <location>
        <begin position="45"/>
        <end position="67"/>
    </location>
</feature>
<gene>
    <name evidence="3" type="ORF">DWU99_01240</name>
</gene>
<evidence type="ECO:0000256" key="1">
    <source>
        <dbReference type="SAM" id="Phobius"/>
    </source>
</evidence>
<keyword evidence="1" id="KW-0472">Membrane</keyword>